<sequence>MRRICAAVLLLAALLSLSGCSAMLERSYQVVTDHPEHPATADDSGVLKAESYQDLVNDILYFVNQGVESGVIRMIDYTRDVETDLNNACLEVARDAPIGAYAVDFIKYDYTPVVKYYEANITISYQRTQEQIRSIQNVTGTSAIRAELQEALLQFSSESVLHIAYFNEDEDYIASLIQQAYYDTPAAAFGMPQYTISLYPKTGSERIVEILLQYPDTPEALRRKSAQLRQQAEQLTTALNGHTPTNMARSLLALLRQRVELVSDSTPDRSTAYAALMENQADSEGLALAFQLLCQQLKLECTLVQGTLDGVPHFWNIVALEDGAYRHVDASQATGLFYTDRELSNLNYVWNTTETPVCGGQTTTTSP</sequence>
<accession>A0A9D1Y898</accession>
<proteinExistence type="predicted"/>
<gene>
    <name evidence="3" type="ORF">H9841_03190</name>
</gene>
<dbReference type="InterPro" id="IPR038765">
    <property type="entry name" value="Papain-like_cys_pep_sf"/>
</dbReference>
<evidence type="ECO:0000256" key="1">
    <source>
        <dbReference type="SAM" id="SignalP"/>
    </source>
</evidence>
<dbReference type="Proteomes" id="UP000823868">
    <property type="component" value="Unassembled WGS sequence"/>
</dbReference>
<dbReference type="SUPFAM" id="SSF54001">
    <property type="entry name" value="Cysteine proteinases"/>
    <property type="match status" value="1"/>
</dbReference>
<reference evidence="3" key="2">
    <citation type="submission" date="2021-04" db="EMBL/GenBank/DDBJ databases">
        <authorList>
            <person name="Gilroy R."/>
        </authorList>
    </citation>
    <scope>NUCLEOTIDE SEQUENCE</scope>
    <source>
        <strain evidence="3">ChiBcec16_6824</strain>
    </source>
</reference>
<feature type="domain" description="Transglutaminase-like" evidence="2">
    <location>
        <begin position="239"/>
        <end position="330"/>
    </location>
</feature>
<dbReference type="AlphaFoldDB" id="A0A9D1Y898"/>
<evidence type="ECO:0000313" key="4">
    <source>
        <dbReference type="Proteomes" id="UP000823868"/>
    </source>
</evidence>
<evidence type="ECO:0000313" key="3">
    <source>
        <dbReference type="EMBL" id="HIY20892.1"/>
    </source>
</evidence>
<dbReference type="PROSITE" id="PS51257">
    <property type="entry name" value="PROKAR_LIPOPROTEIN"/>
    <property type="match status" value="1"/>
</dbReference>
<keyword evidence="1" id="KW-0732">Signal</keyword>
<organism evidence="3 4">
    <name type="scientific">Candidatus Flavonifractor merdigallinarum</name>
    <dbReference type="NCBI Taxonomy" id="2838589"/>
    <lineage>
        <taxon>Bacteria</taxon>
        <taxon>Bacillati</taxon>
        <taxon>Bacillota</taxon>
        <taxon>Clostridia</taxon>
        <taxon>Eubacteriales</taxon>
        <taxon>Oscillospiraceae</taxon>
        <taxon>Flavonifractor</taxon>
    </lineage>
</organism>
<dbReference type="InterPro" id="IPR002931">
    <property type="entry name" value="Transglutaminase-like"/>
</dbReference>
<feature type="chain" id="PRO_5039703920" description="Transglutaminase-like domain-containing protein" evidence="1">
    <location>
        <begin position="22"/>
        <end position="367"/>
    </location>
</feature>
<feature type="signal peptide" evidence="1">
    <location>
        <begin position="1"/>
        <end position="21"/>
    </location>
</feature>
<comment type="caution">
    <text evidence="3">The sequence shown here is derived from an EMBL/GenBank/DDBJ whole genome shotgun (WGS) entry which is preliminary data.</text>
</comment>
<reference evidence="3" key="1">
    <citation type="journal article" date="2021" name="PeerJ">
        <title>Extensive microbial diversity within the chicken gut microbiome revealed by metagenomics and culture.</title>
        <authorList>
            <person name="Gilroy R."/>
            <person name="Ravi A."/>
            <person name="Getino M."/>
            <person name="Pursley I."/>
            <person name="Horton D.L."/>
            <person name="Alikhan N.F."/>
            <person name="Baker D."/>
            <person name="Gharbi K."/>
            <person name="Hall N."/>
            <person name="Watson M."/>
            <person name="Adriaenssens E.M."/>
            <person name="Foster-Nyarko E."/>
            <person name="Jarju S."/>
            <person name="Secka A."/>
            <person name="Antonio M."/>
            <person name="Oren A."/>
            <person name="Chaudhuri R.R."/>
            <person name="La Ragione R."/>
            <person name="Hildebrand F."/>
            <person name="Pallen M.J."/>
        </authorList>
    </citation>
    <scope>NUCLEOTIDE SEQUENCE</scope>
    <source>
        <strain evidence="3">ChiBcec16_6824</strain>
    </source>
</reference>
<dbReference type="EMBL" id="DXDX01000060">
    <property type="protein sequence ID" value="HIY20892.1"/>
    <property type="molecule type" value="Genomic_DNA"/>
</dbReference>
<dbReference type="Gene3D" id="3.10.620.30">
    <property type="match status" value="1"/>
</dbReference>
<protein>
    <recommendedName>
        <fullName evidence="2">Transglutaminase-like domain-containing protein</fullName>
    </recommendedName>
</protein>
<dbReference type="Pfam" id="PF01841">
    <property type="entry name" value="Transglut_core"/>
    <property type="match status" value="1"/>
</dbReference>
<name>A0A9D1Y898_9FIRM</name>
<evidence type="ECO:0000259" key="2">
    <source>
        <dbReference type="Pfam" id="PF01841"/>
    </source>
</evidence>